<keyword evidence="3" id="KW-1185">Reference proteome</keyword>
<evidence type="ECO:0000313" key="3">
    <source>
        <dbReference type="Proteomes" id="UP000499080"/>
    </source>
</evidence>
<dbReference type="OrthoDB" id="8067992at2759"/>
<gene>
    <name evidence="2" type="ORF">AVEN_247194_1</name>
</gene>
<dbReference type="Pfam" id="PF22936">
    <property type="entry name" value="Pol_BBD"/>
    <property type="match status" value="1"/>
</dbReference>
<dbReference type="InterPro" id="IPR054722">
    <property type="entry name" value="PolX-like_BBD"/>
</dbReference>
<accession>A0A4Y2R8E5</accession>
<comment type="caution">
    <text evidence="2">The sequence shown here is derived from an EMBL/GenBank/DDBJ whole genome shotgun (WGS) entry which is preliminary data.</text>
</comment>
<proteinExistence type="predicted"/>
<reference evidence="2 3" key="1">
    <citation type="journal article" date="2019" name="Sci. Rep.">
        <title>Orb-weaving spider Araneus ventricosus genome elucidates the spidroin gene catalogue.</title>
        <authorList>
            <person name="Kono N."/>
            <person name="Nakamura H."/>
            <person name="Ohtoshi R."/>
            <person name="Moran D.A.P."/>
            <person name="Shinohara A."/>
            <person name="Yoshida Y."/>
            <person name="Fujiwara M."/>
            <person name="Mori M."/>
            <person name="Tomita M."/>
            <person name="Arakawa K."/>
        </authorList>
    </citation>
    <scope>NUCLEOTIDE SEQUENCE [LARGE SCALE GENOMIC DNA]</scope>
</reference>
<evidence type="ECO:0000313" key="2">
    <source>
        <dbReference type="EMBL" id="GBN71095.1"/>
    </source>
</evidence>
<feature type="domain" description="Retrovirus-related Pol polyprotein from transposon TNT 1-94-like beta-barrel" evidence="1">
    <location>
        <begin position="11"/>
        <end position="94"/>
    </location>
</feature>
<dbReference type="Proteomes" id="UP000499080">
    <property type="component" value="Unassembled WGS sequence"/>
</dbReference>
<protein>
    <recommendedName>
        <fullName evidence="1">Retrovirus-related Pol polyprotein from transposon TNT 1-94-like beta-barrel domain-containing protein</fullName>
    </recommendedName>
</protein>
<dbReference type="AlphaFoldDB" id="A0A4Y2R8E5"/>
<evidence type="ECO:0000259" key="1">
    <source>
        <dbReference type="Pfam" id="PF22936"/>
    </source>
</evidence>
<dbReference type="EMBL" id="BGPR01015911">
    <property type="protein sequence ID" value="GBN71095.1"/>
    <property type="molecule type" value="Genomic_DNA"/>
</dbReference>
<organism evidence="2 3">
    <name type="scientific">Araneus ventricosus</name>
    <name type="common">Orbweaver spider</name>
    <name type="synonym">Epeira ventricosa</name>
    <dbReference type="NCBI Taxonomy" id="182803"/>
    <lineage>
        <taxon>Eukaryota</taxon>
        <taxon>Metazoa</taxon>
        <taxon>Ecdysozoa</taxon>
        <taxon>Arthropoda</taxon>
        <taxon>Chelicerata</taxon>
        <taxon>Arachnida</taxon>
        <taxon>Araneae</taxon>
        <taxon>Araneomorphae</taxon>
        <taxon>Entelegynae</taxon>
        <taxon>Araneoidea</taxon>
        <taxon>Araneidae</taxon>
        <taxon>Araneus</taxon>
    </lineage>
</organism>
<sequence length="170" mass="19198">MIAAENSPDCWLIVSGASHHVSSKLNWFSSCKMFDAPRPLRLMDGRCMYAKGIGDIHVEMLFKVKWNPGSLTNVWYVPESGQNLLPSGAALDMGLIEFSDNKQRDFKNKDGDAVGIRYNGVDKLLMRVLVPESASAVVKNNILQLWHERMGHQNKRYVQKFLKCKGTDVK</sequence>
<name>A0A4Y2R8E5_ARAVE</name>